<reference evidence="2" key="1">
    <citation type="submission" date="2017-09" db="EMBL/GenBank/DDBJ databases">
        <title>Depth-based differentiation of microbial function through sediment-hosted aquifers and enrichment of novel symbionts in the deep terrestrial subsurface.</title>
        <authorList>
            <person name="Probst A.J."/>
            <person name="Ladd B."/>
            <person name="Jarett J.K."/>
            <person name="Geller-Mcgrath D.E."/>
            <person name="Sieber C.M.K."/>
            <person name="Emerson J.B."/>
            <person name="Anantharaman K."/>
            <person name="Thomas B.C."/>
            <person name="Malmstrom R."/>
            <person name="Stieglmeier M."/>
            <person name="Klingl A."/>
            <person name="Woyke T."/>
            <person name="Ryan C.M."/>
            <person name="Banfield J.F."/>
        </authorList>
    </citation>
    <scope>NUCLEOTIDE SEQUENCE [LARGE SCALE GENOMIC DNA]</scope>
</reference>
<proteinExistence type="predicted"/>
<comment type="caution">
    <text evidence="1">The sequence shown here is derived from an EMBL/GenBank/DDBJ whole genome shotgun (WGS) entry which is preliminary data.</text>
</comment>
<name>A0A2H0WPR2_9BACT</name>
<organism evidence="1 2">
    <name type="scientific">Candidatus Shapirobacteria bacterium CG09_land_8_20_14_0_10_39_12</name>
    <dbReference type="NCBI Taxonomy" id="1974885"/>
    <lineage>
        <taxon>Bacteria</taxon>
        <taxon>Candidatus Shapironibacteriota</taxon>
    </lineage>
</organism>
<protein>
    <submittedName>
        <fullName evidence="1">Uncharacterized protein</fullName>
    </submittedName>
</protein>
<dbReference type="EMBL" id="PEZI01000034">
    <property type="protein sequence ID" value="PIS14654.1"/>
    <property type="molecule type" value="Genomic_DNA"/>
</dbReference>
<evidence type="ECO:0000313" key="2">
    <source>
        <dbReference type="Proteomes" id="UP000230775"/>
    </source>
</evidence>
<sequence length="85" mass="10276">MRLLFLALDYIDYIKLDNLHTTIIKAMNACQVGNFDDFDVFRQGKKSQFLKRIFLFIRVFIDDIFRKMARMMFQKVSQCINKTKR</sequence>
<accession>A0A2H0WPR2</accession>
<gene>
    <name evidence="1" type="ORF">COT64_01525</name>
</gene>
<evidence type="ECO:0000313" key="1">
    <source>
        <dbReference type="EMBL" id="PIS14654.1"/>
    </source>
</evidence>
<dbReference type="AlphaFoldDB" id="A0A2H0WPR2"/>
<dbReference type="Proteomes" id="UP000230775">
    <property type="component" value="Unassembled WGS sequence"/>
</dbReference>